<sequence length="91" mass="9397">MLGVVIAVNARRRVALVEVNGGGCSLMTDCREIPAAGSVLEGLLDRKGIETLRNINANTVFEARIEVTGLPKKAALVQLLGGKTGEAAAPA</sequence>
<evidence type="ECO:0000313" key="2">
    <source>
        <dbReference type="Proteomes" id="UP000009881"/>
    </source>
</evidence>
<accession>K9GXX7</accession>
<dbReference type="AlphaFoldDB" id="K9GXX7"/>
<organism evidence="1 2">
    <name type="scientific">Caenispirillum salinarum AK4</name>
    <dbReference type="NCBI Taxonomy" id="1238182"/>
    <lineage>
        <taxon>Bacteria</taxon>
        <taxon>Pseudomonadati</taxon>
        <taxon>Pseudomonadota</taxon>
        <taxon>Alphaproteobacteria</taxon>
        <taxon>Rhodospirillales</taxon>
        <taxon>Novispirillaceae</taxon>
        <taxon>Caenispirillum</taxon>
    </lineage>
</organism>
<dbReference type="OrthoDB" id="9936677at2"/>
<dbReference type="EMBL" id="ANHY01000007">
    <property type="protein sequence ID" value="EKV30865.1"/>
    <property type="molecule type" value="Genomic_DNA"/>
</dbReference>
<evidence type="ECO:0000313" key="1">
    <source>
        <dbReference type="EMBL" id="EKV30865.1"/>
    </source>
</evidence>
<dbReference type="RefSeq" id="WP_009540310.1">
    <property type="nucleotide sequence ID" value="NZ_ANHY01000007.1"/>
</dbReference>
<gene>
    <name evidence="1" type="ORF">C882_4202</name>
</gene>
<comment type="caution">
    <text evidence="1">The sequence shown here is derived from an EMBL/GenBank/DDBJ whole genome shotgun (WGS) entry which is preliminary data.</text>
</comment>
<dbReference type="Proteomes" id="UP000009881">
    <property type="component" value="Unassembled WGS sequence"/>
</dbReference>
<reference evidence="1 2" key="1">
    <citation type="journal article" date="2013" name="Genome Announc.">
        <title>Draft Genome Sequence of an Alphaproteobacterium, Caenispirillum salinarum AK4(T), Isolated from a Solar Saltern.</title>
        <authorList>
            <person name="Khatri I."/>
            <person name="Singh A."/>
            <person name="Korpole S."/>
            <person name="Pinnaka A.K."/>
            <person name="Subramanian S."/>
        </authorList>
    </citation>
    <scope>NUCLEOTIDE SEQUENCE [LARGE SCALE GENOMIC DNA]</scope>
    <source>
        <strain evidence="1 2">AK4</strain>
    </source>
</reference>
<keyword evidence="2" id="KW-1185">Reference proteome</keyword>
<name>K9GXX7_9PROT</name>
<protein>
    <submittedName>
        <fullName evidence="1">Uncharacterized protein</fullName>
    </submittedName>
</protein>
<proteinExistence type="predicted"/>